<feature type="domain" description="AB hydrolase-1" evidence="2">
    <location>
        <begin position="40"/>
        <end position="274"/>
    </location>
</feature>
<evidence type="ECO:0000256" key="1">
    <source>
        <dbReference type="SAM" id="SignalP"/>
    </source>
</evidence>
<dbReference type="InterPro" id="IPR029058">
    <property type="entry name" value="AB_hydrolase_fold"/>
</dbReference>
<organism evidence="3">
    <name type="scientific">Fibrocapsa japonica</name>
    <dbReference type="NCBI Taxonomy" id="94617"/>
    <lineage>
        <taxon>Eukaryota</taxon>
        <taxon>Sar</taxon>
        <taxon>Stramenopiles</taxon>
        <taxon>Ochrophyta</taxon>
        <taxon>Raphidophyceae</taxon>
        <taxon>Chattonellales</taxon>
        <taxon>Chattonellaceae</taxon>
        <taxon>Fibrocapsa</taxon>
    </lineage>
</organism>
<dbReference type="PRINTS" id="PR00111">
    <property type="entry name" value="ABHYDROLASE"/>
</dbReference>
<reference evidence="3" key="1">
    <citation type="submission" date="2021-01" db="EMBL/GenBank/DDBJ databases">
        <authorList>
            <person name="Corre E."/>
            <person name="Pelletier E."/>
            <person name="Niang G."/>
            <person name="Scheremetjew M."/>
            <person name="Finn R."/>
            <person name="Kale V."/>
            <person name="Holt S."/>
            <person name="Cochrane G."/>
            <person name="Meng A."/>
            <person name="Brown T."/>
            <person name="Cohen L."/>
        </authorList>
    </citation>
    <scope>NUCLEOTIDE SEQUENCE</scope>
    <source>
        <strain evidence="3">CCMP1661</strain>
    </source>
</reference>
<dbReference type="InterPro" id="IPR000073">
    <property type="entry name" value="AB_hydrolase_1"/>
</dbReference>
<feature type="chain" id="PRO_5030940976" description="AB hydrolase-1 domain-containing protein" evidence="1">
    <location>
        <begin position="18"/>
        <end position="288"/>
    </location>
</feature>
<dbReference type="Gene3D" id="3.40.50.1820">
    <property type="entry name" value="alpha/beta hydrolase"/>
    <property type="match status" value="1"/>
</dbReference>
<name>A0A7S2XZC0_9STRA</name>
<evidence type="ECO:0000259" key="2">
    <source>
        <dbReference type="Pfam" id="PF00561"/>
    </source>
</evidence>
<gene>
    <name evidence="3" type="ORF">FJAP1339_LOCUS7775</name>
</gene>
<dbReference type="EMBL" id="HBHR01015598">
    <property type="protein sequence ID" value="CAD9866885.1"/>
    <property type="molecule type" value="Transcribed_RNA"/>
</dbReference>
<sequence length="288" mass="32335">MVALAWLSLIVIPIISAFFHFTRPSPHFERFKQFGDPSNPPVVLIPGLDGCTSFFADVIPELTPKFHVVVFNLPLADEPFRKNPNRTEPYSFQYMAGELVSVMEELGLPEAYVVGESFGGVIAQRLAIDYPRRVKKLVVLSSLAKTEMPPEVAFKAKYLLPVVETLGLAFPGLAQTLFAYLHVDDVIEPHEPEWVKQFFKKEASWAHHYSVMARLKLVIPLNMAVEVGYLPHKVLIIYGQDDHFTRKGSEHLHQIIQASEIVAMPGGHLPHVTSPKLFAELVENFIVG</sequence>
<dbReference type="Pfam" id="PF00561">
    <property type="entry name" value="Abhydrolase_1"/>
    <property type="match status" value="1"/>
</dbReference>
<dbReference type="InterPro" id="IPR050266">
    <property type="entry name" value="AB_hydrolase_sf"/>
</dbReference>
<proteinExistence type="predicted"/>
<evidence type="ECO:0000313" key="3">
    <source>
        <dbReference type="EMBL" id="CAD9866885.1"/>
    </source>
</evidence>
<dbReference type="AlphaFoldDB" id="A0A7S2XZC0"/>
<accession>A0A7S2XZC0</accession>
<protein>
    <recommendedName>
        <fullName evidence="2">AB hydrolase-1 domain-containing protein</fullName>
    </recommendedName>
</protein>
<dbReference type="PANTHER" id="PTHR43798">
    <property type="entry name" value="MONOACYLGLYCEROL LIPASE"/>
    <property type="match status" value="1"/>
</dbReference>
<dbReference type="SUPFAM" id="SSF53474">
    <property type="entry name" value="alpha/beta-Hydrolases"/>
    <property type="match status" value="1"/>
</dbReference>
<keyword evidence="1" id="KW-0732">Signal</keyword>
<feature type="signal peptide" evidence="1">
    <location>
        <begin position="1"/>
        <end position="17"/>
    </location>
</feature>